<feature type="transmembrane region" description="Helical" evidence="7">
    <location>
        <begin position="254"/>
        <end position="274"/>
    </location>
</feature>
<feature type="domain" description="ABC transmembrane type-1" evidence="8">
    <location>
        <begin position="73"/>
        <end position="272"/>
    </location>
</feature>
<dbReference type="AlphaFoldDB" id="A0A5C4SZC5"/>
<dbReference type="OrthoDB" id="2665012at2"/>
<evidence type="ECO:0000259" key="8">
    <source>
        <dbReference type="PROSITE" id="PS50928"/>
    </source>
</evidence>
<evidence type="ECO:0000256" key="2">
    <source>
        <dbReference type="ARBA" id="ARBA00022448"/>
    </source>
</evidence>
<dbReference type="Proteomes" id="UP000307943">
    <property type="component" value="Unassembled WGS sequence"/>
</dbReference>
<dbReference type="PANTHER" id="PTHR43744">
    <property type="entry name" value="ABC TRANSPORTER PERMEASE PROTEIN MG189-RELATED-RELATED"/>
    <property type="match status" value="1"/>
</dbReference>
<feature type="transmembrane region" description="Helical" evidence="7">
    <location>
        <begin position="76"/>
        <end position="96"/>
    </location>
</feature>
<feature type="transmembrane region" description="Helical" evidence="7">
    <location>
        <begin position="140"/>
        <end position="160"/>
    </location>
</feature>
<keyword evidence="6 7" id="KW-0472">Membrane</keyword>
<evidence type="ECO:0000256" key="4">
    <source>
        <dbReference type="ARBA" id="ARBA00022692"/>
    </source>
</evidence>
<accession>A0A5C4SZC5</accession>
<gene>
    <name evidence="9" type="ORF">FE784_36680</name>
</gene>
<keyword evidence="5 7" id="KW-1133">Transmembrane helix</keyword>
<feature type="transmembrane region" description="Helical" evidence="7">
    <location>
        <begin position="108"/>
        <end position="128"/>
    </location>
</feature>
<dbReference type="EMBL" id="VDCQ01000088">
    <property type="protein sequence ID" value="TNJ60022.1"/>
    <property type="molecule type" value="Genomic_DNA"/>
</dbReference>
<dbReference type="GO" id="GO:0055085">
    <property type="term" value="P:transmembrane transport"/>
    <property type="evidence" value="ECO:0007669"/>
    <property type="project" value="InterPro"/>
</dbReference>
<organism evidence="9 10">
    <name type="scientific">Paenibacillus hemerocallicola</name>
    <dbReference type="NCBI Taxonomy" id="1172614"/>
    <lineage>
        <taxon>Bacteria</taxon>
        <taxon>Bacillati</taxon>
        <taxon>Bacillota</taxon>
        <taxon>Bacilli</taxon>
        <taxon>Bacillales</taxon>
        <taxon>Paenibacillaceae</taxon>
        <taxon>Paenibacillus</taxon>
    </lineage>
</organism>
<dbReference type="SUPFAM" id="SSF161098">
    <property type="entry name" value="MetI-like"/>
    <property type="match status" value="1"/>
</dbReference>
<dbReference type="Gene3D" id="1.10.3720.10">
    <property type="entry name" value="MetI-like"/>
    <property type="match status" value="1"/>
</dbReference>
<dbReference type="InterPro" id="IPR035906">
    <property type="entry name" value="MetI-like_sf"/>
</dbReference>
<evidence type="ECO:0000313" key="10">
    <source>
        <dbReference type="Proteomes" id="UP000307943"/>
    </source>
</evidence>
<evidence type="ECO:0000313" key="9">
    <source>
        <dbReference type="EMBL" id="TNJ60022.1"/>
    </source>
</evidence>
<dbReference type="GO" id="GO:0005886">
    <property type="term" value="C:plasma membrane"/>
    <property type="evidence" value="ECO:0007669"/>
    <property type="project" value="UniProtKB-SubCell"/>
</dbReference>
<evidence type="ECO:0000256" key="1">
    <source>
        <dbReference type="ARBA" id="ARBA00004651"/>
    </source>
</evidence>
<keyword evidence="10" id="KW-1185">Reference proteome</keyword>
<keyword evidence="4 7" id="KW-0812">Transmembrane</keyword>
<dbReference type="CDD" id="cd06261">
    <property type="entry name" value="TM_PBP2"/>
    <property type="match status" value="1"/>
</dbReference>
<comment type="subcellular location">
    <subcellularLocation>
        <location evidence="1">Cell membrane</location>
        <topology evidence="1">Multi-pass membrane protein</topology>
    </subcellularLocation>
</comment>
<feature type="transmembrane region" description="Helical" evidence="7">
    <location>
        <begin position="12"/>
        <end position="34"/>
    </location>
</feature>
<dbReference type="PANTHER" id="PTHR43744:SF9">
    <property type="entry name" value="POLYGALACTURONAN_RHAMNOGALACTURONAN TRANSPORT SYSTEM PERMEASE PROTEIN YTCP"/>
    <property type="match status" value="1"/>
</dbReference>
<name>A0A5C4SZC5_9BACL</name>
<comment type="caution">
    <text evidence="9">The sequence shown here is derived from an EMBL/GenBank/DDBJ whole genome shotgun (WGS) entry which is preliminary data.</text>
</comment>
<feature type="transmembrane region" description="Helical" evidence="7">
    <location>
        <begin position="181"/>
        <end position="203"/>
    </location>
</feature>
<dbReference type="RefSeq" id="WP_139607206.1">
    <property type="nucleotide sequence ID" value="NZ_VDCQ01000088.1"/>
</dbReference>
<evidence type="ECO:0000256" key="7">
    <source>
        <dbReference type="SAM" id="Phobius"/>
    </source>
</evidence>
<reference evidence="9 10" key="1">
    <citation type="submission" date="2019-05" db="EMBL/GenBank/DDBJ databases">
        <title>We sequenced the genome of Paenibacillus hemerocallicola KCTC 33185 for further insight into its adaptation and study the phylogeny of Paenibacillus.</title>
        <authorList>
            <person name="Narsing Rao M.P."/>
        </authorList>
    </citation>
    <scope>NUCLEOTIDE SEQUENCE [LARGE SCALE GENOMIC DNA]</scope>
    <source>
        <strain evidence="9 10">KCTC 33185</strain>
    </source>
</reference>
<evidence type="ECO:0000256" key="6">
    <source>
        <dbReference type="ARBA" id="ARBA00023136"/>
    </source>
</evidence>
<sequence length="289" mass="32016">MPIRKRLEWFPLVNGAAFVVLCLTMIAPIVHLAAVSLSSRFYAEAKLVTFWPRGFNVDVYKTIFNMGNIWTSMGNSVIITVFGTLIALAFTATLAYPLSRPQMNGRKWVLRGIIVTFVFSAPLIPNYLLIRSLGMENTLWVLMIPGALNAFNVIIMKTFFQGISSEMFDASKIDGCSELGSFARIAIPLSTPVIATIALFHAVGQWNSYFTALIYIRSKDLMPLQVLLRNLVVEEQANNVANSAEVATMLTPEMLKAGITLFATAPILIVYPFLQKYFVKGAMVGSLKE</sequence>
<dbReference type="PROSITE" id="PS50928">
    <property type="entry name" value="ABC_TM1"/>
    <property type="match status" value="1"/>
</dbReference>
<evidence type="ECO:0000256" key="3">
    <source>
        <dbReference type="ARBA" id="ARBA00022475"/>
    </source>
</evidence>
<evidence type="ECO:0000256" key="5">
    <source>
        <dbReference type="ARBA" id="ARBA00022989"/>
    </source>
</evidence>
<keyword evidence="2" id="KW-0813">Transport</keyword>
<protein>
    <submittedName>
        <fullName evidence="9">Carbohydrate ABC transporter permease</fullName>
    </submittedName>
</protein>
<keyword evidence="3" id="KW-1003">Cell membrane</keyword>
<dbReference type="InterPro" id="IPR000515">
    <property type="entry name" value="MetI-like"/>
</dbReference>
<proteinExistence type="predicted"/>